<dbReference type="EMBL" id="JACHIV010000001">
    <property type="protein sequence ID" value="MBB5070525.1"/>
    <property type="molecule type" value="Genomic_DNA"/>
</dbReference>
<evidence type="ECO:0000313" key="2">
    <source>
        <dbReference type="EMBL" id="MBB5070525.1"/>
    </source>
</evidence>
<dbReference type="AlphaFoldDB" id="A0A840NKG9"/>
<dbReference type="Proteomes" id="UP000580474">
    <property type="component" value="Unassembled WGS sequence"/>
</dbReference>
<comment type="caution">
    <text evidence="2">The sequence shown here is derived from an EMBL/GenBank/DDBJ whole genome shotgun (WGS) entry which is preliminary data.</text>
</comment>
<gene>
    <name evidence="2" type="ORF">BJ969_003613</name>
</gene>
<reference evidence="2 3" key="1">
    <citation type="submission" date="2020-08" db="EMBL/GenBank/DDBJ databases">
        <title>Sequencing the genomes of 1000 actinobacteria strains.</title>
        <authorList>
            <person name="Klenk H.-P."/>
        </authorList>
    </citation>
    <scope>NUCLEOTIDE SEQUENCE [LARGE SCALE GENOMIC DNA]</scope>
    <source>
        <strain evidence="2 3">DSM 45582</strain>
    </source>
</reference>
<proteinExistence type="predicted"/>
<name>A0A840NKG9_9PSEU</name>
<keyword evidence="3" id="KW-1185">Reference proteome</keyword>
<feature type="region of interest" description="Disordered" evidence="1">
    <location>
        <begin position="1"/>
        <end position="33"/>
    </location>
</feature>
<organism evidence="2 3">
    <name type="scientific">Saccharopolyspora gloriosae</name>
    <dbReference type="NCBI Taxonomy" id="455344"/>
    <lineage>
        <taxon>Bacteria</taxon>
        <taxon>Bacillati</taxon>
        <taxon>Actinomycetota</taxon>
        <taxon>Actinomycetes</taxon>
        <taxon>Pseudonocardiales</taxon>
        <taxon>Pseudonocardiaceae</taxon>
        <taxon>Saccharopolyspora</taxon>
    </lineage>
</organism>
<feature type="compositionally biased region" description="Basic and acidic residues" evidence="1">
    <location>
        <begin position="24"/>
        <end position="33"/>
    </location>
</feature>
<evidence type="ECO:0000313" key="3">
    <source>
        <dbReference type="Proteomes" id="UP000580474"/>
    </source>
</evidence>
<accession>A0A840NKG9</accession>
<sequence>MACSGVTPARSRPVMRYHGLGNRPEPKPRLVCT</sequence>
<protein>
    <submittedName>
        <fullName evidence="2">Uncharacterized protein</fullName>
    </submittedName>
</protein>
<evidence type="ECO:0000256" key="1">
    <source>
        <dbReference type="SAM" id="MobiDB-lite"/>
    </source>
</evidence>